<keyword evidence="3" id="KW-1185">Reference proteome</keyword>
<dbReference type="OrthoDB" id="9808953at2"/>
<evidence type="ECO:0000256" key="1">
    <source>
        <dbReference type="SAM" id="MobiDB-lite"/>
    </source>
</evidence>
<organism evidence="2 3">
    <name type="scientific">Polaribacter filamentus</name>
    <dbReference type="NCBI Taxonomy" id="53483"/>
    <lineage>
        <taxon>Bacteria</taxon>
        <taxon>Pseudomonadati</taxon>
        <taxon>Bacteroidota</taxon>
        <taxon>Flavobacteriia</taxon>
        <taxon>Flavobacteriales</taxon>
        <taxon>Flavobacteriaceae</taxon>
    </lineage>
</organism>
<dbReference type="InterPro" id="IPR045571">
    <property type="entry name" value="DUF5907"/>
</dbReference>
<reference evidence="2 3" key="1">
    <citation type="submission" date="2016-11" db="EMBL/GenBank/DDBJ databases">
        <title>Trade-off between light-utilization and light-protection in marine flavobacteria.</title>
        <authorList>
            <person name="Kumagai Y."/>
        </authorList>
    </citation>
    <scope>NUCLEOTIDE SEQUENCE [LARGE SCALE GENOMIC DNA]</scope>
    <source>
        <strain evidence="2 3">ATCC 700397</strain>
    </source>
</reference>
<evidence type="ECO:0000313" key="2">
    <source>
        <dbReference type="EMBL" id="PQB09062.1"/>
    </source>
</evidence>
<dbReference type="Pfam" id="PF19264">
    <property type="entry name" value="DUF5907"/>
    <property type="match status" value="5"/>
</dbReference>
<feature type="compositionally biased region" description="Polar residues" evidence="1">
    <location>
        <begin position="1086"/>
        <end position="1100"/>
    </location>
</feature>
<name>A0A2S7L2A8_9FLAO</name>
<proteinExistence type="predicted"/>
<protein>
    <submittedName>
        <fullName evidence="2">Uncharacterized protein</fullName>
    </submittedName>
</protein>
<dbReference type="RefSeq" id="WP_104808281.1">
    <property type="nucleotide sequence ID" value="NZ_MQUA01000004.1"/>
</dbReference>
<comment type="caution">
    <text evidence="2">The sequence shown here is derived from an EMBL/GenBank/DDBJ whole genome shotgun (WGS) entry which is preliminary data.</text>
</comment>
<sequence>MDTQIKTNTDAIVTNATSNTNIQSELDATQAGAGLGTDGAYTADGSTNYLTTVTSLTSADVALDTQIKTNTDAIATNATSNTSIQTELDATQTGAGLGTDGAYTANGSTNYLTTVTSLTSADVALDTQIKTNTDAIVTNAASNTSIQTELDATQTGAGLGTDGAYTANGSTNYLTTVTSLTSADVALDTQIKTNTDAIVTNATSNTNIQSELDATQAGAGLGTDGAYTADGSTNYLTTVTSLTSADVALDTQIKTNTDAIATNATSNTSIQTELDATQTGAGLAANGTYIADSSTNYISTVGSLADADAALDTQININTTSIITNATAIAINTSDANGLQTELDATQTAAGLGTNGTYSANLSTNYIKTSTSLVDATEDLDTQIKTNTDAIATTNTSIQTELDATQTGAGLAANGIYTANTATNYISTSISLVDATEDLDIQIKTNTDAIATNAGAITTNTSNTTGLQTELDATQTGAGLAANGAYTANGSTNYLTTVTSLTSADVALDTQIKTNTDAIVTNATSNTNIQSELDATQAGAGLGTDGAYTADGSTNYLTTVTSLTSADVALDTQIKTNTDAIATNATSNTSIQTELDATQTGAGLGTDGAYTANGSTNYLTTVTSLTSADVALDTQIKTNTDAIVTNATSSTNIQSELDATQTGAGLAANGIYTANSSANYISTVISLTAADTALDTELKLVSDRIGSLSSSSSDASSNIQTELDATQIGAGLGTDGRYTADGSTNYIASAGSLKAADAALDTQIKANTDAILSISVSDATTTNKGIIKLAGDLGGTSDLPTVPGLIYKEDATNKSTAIALGTSNVLYPTQNAVKTYVDNQIASGSVADATTSSKGILKLAGDLGGTANLPTVPSLGLKENLSHKSSNIALGISDILYPTQKAVKTYVDAQVTVFDATTSLKGIIKLAGDLGGTSELPTVPGLSTKEDTTNKSTSTTLGTSDVLYPTQNAVKTYVDNEISTGSVADATTTIKGVIKLAGDLSGTADAPTVPNLIFKENASLKSTDVNLGSSNVLYPTQNAVKTYIDSQISSLSSSVDASTTVKGILKLTGDLGGTADSPTVPGLSSKEASSNKSTNTVLGTSNDLFPTQNAVKTYVDTQISSSLSLDATSTVKGILKLTGDLSGTSDTPTVPGLLLKAPINNPNLTGLPTAPTAASGANTTQIATTAFVMDAVTGVSASGVFVDLTSDQTVAGKKTFTSDLVISAMLTAGGTALPSSTGTVGQVLMISSSGVAQWTTIIQEINVEVAATASQTSFTISQALIIEVWLKCISMVFVLAIWLII</sequence>
<feature type="region of interest" description="Disordered" evidence="1">
    <location>
        <begin position="1075"/>
        <end position="1100"/>
    </location>
</feature>
<accession>A0A2S7L2A8</accession>
<dbReference type="Proteomes" id="UP000239522">
    <property type="component" value="Unassembled WGS sequence"/>
</dbReference>
<dbReference type="EMBL" id="MQUA01000004">
    <property type="protein sequence ID" value="PQB09062.1"/>
    <property type="molecule type" value="Genomic_DNA"/>
</dbReference>
<evidence type="ECO:0000313" key="3">
    <source>
        <dbReference type="Proteomes" id="UP000239522"/>
    </source>
</evidence>
<gene>
    <name evidence="2" type="ORF">BST83_01595</name>
</gene>